<feature type="domain" description="Histidine kinase" evidence="9">
    <location>
        <begin position="145"/>
        <end position="365"/>
    </location>
</feature>
<dbReference type="InterPro" id="IPR004358">
    <property type="entry name" value="Sig_transdc_His_kin-like_C"/>
</dbReference>
<evidence type="ECO:0000256" key="2">
    <source>
        <dbReference type="ARBA" id="ARBA00012438"/>
    </source>
</evidence>
<proteinExistence type="predicted"/>
<dbReference type="Gene3D" id="3.30.565.10">
    <property type="entry name" value="Histidine kinase-like ATPase, C-terminal domain"/>
    <property type="match status" value="1"/>
</dbReference>
<dbReference type="CDD" id="cd00082">
    <property type="entry name" value="HisKA"/>
    <property type="match status" value="1"/>
</dbReference>
<keyword evidence="4" id="KW-0808">Transferase</keyword>
<dbReference type="PANTHER" id="PTHR43065">
    <property type="entry name" value="SENSOR HISTIDINE KINASE"/>
    <property type="match status" value="1"/>
</dbReference>
<evidence type="ECO:0000256" key="8">
    <source>
        <dbReference type="ARBA" id="ARBA00023012"/>
    </source>
</evidence>
<dbReference type="SMART" id="SM00387">
    <property type="entry name" value="HATPase_c"/>
    <property type="match status" value="1"/>
</dbReference>
<protein>
    <recommendedName>
        <fullName evidence="2">histidine kinase</fullName>
        <ecNumber evidence="2">2.7.13.3</ecNumber>
    </recommendedName>
</protein>
<evidence type="ECO:0000256" key="5">
    <source>
        <dbReference type="ARBA" id="ARBA00022741"/>
    </source>
</evidence>
<evidence type="ECO:0000256" key="3">
    <source>
        <dbReference type="ARBA" id="ARBA00022553"/>
    </source>
</evidence>
<dbReference type="SMART" id="SM00091">
    <property type="entry name" value="PAS"/>
    <property type="match status" value="1"/>
</dbReference>
<keyword evidence="5" id="KW-0547">Nucleotide-binding</keyword>
<keyword evidence="7" id="KW-0067">ATP-binding</keyword>
<dbReference type="PRINTS" id="PR00344">
    <property type="entry name" value="BCTRLSENSOR"/>
</dbReference>
<dbReference type="SUPFAM" id="SSF55785">
    <property type="entry name" value="PYP-like sensor domain (PAS domain)"/>
    <property type="match status" value="1"/>
</dbReference>
<dbReference type="CDD" id="cd00130">
    <property type="entry name" value="PAS"/>
    <property type="match status" value="1"/>
</dbReference>
<feature type="domain" description="PAS" evidence="10">
    <location>
        <begin position="21"/>
        <end position="69"/>
    </location>
</feature>
<keyword evidence="8" id="KW-0902">Two-component regulatory system</keyword>
<dbReference type="Pfam" id="PF00989">
    <property type="entry name" value="PAS"/>
    <property type="match status" value="1"/>
</dbReference>
<evidence type="ECO:0000313" key="11">
    <source>
        <dbReference type="EMBL" id="MFD0948227.1"/>
    </source>
</evidence>
<dbReference type="SMART" id="SM00388">
    <property type="entry name" value="HisKA"/>
    <property type="match status" value="1"/>
</dbReference>
<gene>
    <name evidence="11" type="ORF">ACFQ1E_17945</name>
</gene>
<evidence type="ECO:0000259" key="9">
    <source>
        <dbReference type="PROSITE" id="PS50109"/>
    </source>
</evidence>
<name>A0ABW3HBR1_9SPHN</name>
<dbReference type="InterPro" id="IPR000014">
    <property type="entry name" value="PAS"/>
</dbReference>
<dbReference type="InterPro" id="IPR003594">
    <property type="entry name" value="HATPase_dom"/>
</dbReference>
<dbReference type="PROSITE" id="PS50109">
    <property type="entry name" value="HIS_KIN"/>
    <property type="match status" value="1"/>
</dbReference>
<dbReference type="Pfam" id="PF00512">
    <property type="entry name" value="HisKA"/>
    <property type="match status" value="1"/>
</dbReference>
<dbReference type="Gene3D" id="1.10.287.130">
    <property type="match status" value="1"/>
</dbReference>
<keyword evidence="6" id="KW-0418">Kinase</keyword>
<dbReference type="Proteomes" id="UP001596977">
    <property type="component" value="Unassembled WGS sequence"/>
</dbReference>
<dbReference type="InterPro" id="IPR003661">
    <property type="entry name" value="HisK_dim/P_dom"/>
</dbReference>
<dbReference type="SUPFAM" id="SSF55874">
    <property type="entry name" value="ATPase domain of HSP90 chaperone/DNA topoisomerase II/histidine kinase"/>
    <property type="match status" value="1"/>
</dbReference>
<evidence type="ECO:0000259" key="10">
    <source>
        <dbReference type="PROSITE" id="PS50112"/>
    </source>
</evidence>
<evidence type="ECO:0000256" key="4">
    <source>
        <dbReference type="ARBA" id="ARBA00022679"/>
    </source>
</evidence>
<dbReference type="EC" id="2.7.13.3" evidence="2"/>
<accession>A0ABW3HBR1</accession>
<dbReference type="PANTHER" id="PTHR43065:SF10">
    <property type="entry name" value="PEROXIDE STRESS-ACTIVATED HISTIDINE KINASE MAK3"/>
    <property type="match status" value="1"/>
</dbReference>
<reference evidence="12" key="1">
    <citation type="journal article" date="2019" name="Int. J. Syst. Evol. Microbiol.">
        <title>The Global Catalogue of Microorganisms (GCM) 10K type strain sequencing project: providing services to taxonomists for standard genome sequencing and annotation.</title>
        <authorList>
            <consortium name="The Broad Institute Genomics Platform"/>
            <consortium name="The Broad Institute Genome Sequencing Center for Infectious Disease"/>
            <person name="Wu L."/>
            <person name="Ma J."/>
        </authorList>
    </citation>
    <scope>NUCLEOTIDE SEQUENCE [LARGE SCALE GENOMIC DNA]</scope>
    <source>
        <strain evidence="12">CCUG 62982</strain>
    </source>
</reference>
<dbReference type="InterPro" id="IPR013767">
    <property type="entry name" value="PAS_fold"/>
</dbReference>
<comment type="caution">
    <text evidence="11">The sequence shown here is derived from an EMBL/GenBank/DDBJ whole genome shotgun (WGS) entry which is preliminary data.</text>
</comment>
<evidence type="ECO:0000256" key="1">
    <source>
        <dbReference type="ARBA" id="ARBA00000085"/>
    </source>
</evidence>
<evidence type="ECO:0000256" key="6">
    <source>
        <dbReference type="ARBA" id="ARBA00022777"/>
    </source>
</evidence>
<keyword evidence="3" id="KW-0597">Phosphoprotein</keyword>
<dbReference type="RefSeq" id="WP_264946175.1">
    <property type="nucleotide sequence ID" value="NZ_JAPDRA010000011.1"/>
</dbReference>
<organism evidence="11 12">
    <name type="scientific">Sphingomonas canadensis</name>
    <dbReference type="NCBI Taxonomy" id="1219257"/>
    <lineage>
        <taxon>Bacteria</taxon>
        <taxon>Pseudomonadati</taxon>
        <taxon>Pseudomonadota</taxon>
        <taxon>Alphaproteobacteria</taxon>
        <taxon>Sphingomonadales</taxon>
        <taxon>Sphingomonadaceae</taxon>
        <taxon>Sphingomonas</taxon>
    </lineage>
</organism>
<keyword evidence="12" id="KW-1185">Reference proteome</keyword>
<comment type="catalytic activity">
    <reaction evidence="1">
        <text>ATP + protein L-histidine = ADP + protein N-phospho-L-histidine.</text>
        <dbReference type="EC" id="2.7.13.3"/>
    </reaction>
</comment>
<dbReference type="PROSITE" id="PS50112">
    <property type="entry name" value="PAS"/>
    <property type="match status" value="1"/>
</dbReference>
<evidence type="ECO:0000313" key="12">
    <source>
        <dbReference type="Proteomes" id="UP001596977"/>
    </source>
</evidence>
<dbReference type="InterPro" id="IPR036890">
    <property type="entry name" value="HATPase_C_sf"/>
</dbReference>
<dbReference type="EMBL" id="JBHTJG010000011">
    <property type="protein sequence ID" value="MFD0948227.1"/>
    <property type="molecule type" value="Genomic_DNA"/>
</dbReference>
<dbReference type="SUPFAM" id="SSF47384">
    <property type="entry name" value="Homodimeric domain of signal transducing histidine kinase"/>
    <property type="match status" value="1"/>
</dbReference>
<dbReference type="InterPro" id="IPR036097">
    <property type="entry name" value="HisK_dim/P_sf"/>
</dbReference>
<dbReference type="InterPro" id="IPR035965">
    <property type="entry name" value="PAS-like_dom_sf"/>
</dbReference>
<evidence type="ECO:0000256" key="7">
    <source>
        <dbReference type="ARBA" id="ARBA00022840"/>
    </source>
</evidence>
<dbReference type="InterPro" id="IPR005467">
    <property type="entry name" value="His_kinase_dom"/>
</dbReference>
<dbReference type="Pfam" id="PF02518">
    <property type="entry name" value="HATPase_c"/>
    <property type="match status" value="1"/>
</dbReference>
<sequence length="366" mass="39388">MAFPRGGLRRARPEPPAGPGFAELFATLPVAVLVIDTEGRIAHANAACELLLNHSESSMVGQPLGAVLHAPRDYGERRDGHGFAAFDIEVAAVRGPRIRVDYLETQVPDYPGWRIVTLHHAPQARRLSQGERSAGARAAVGAAAMLAHEIKNPLSGIRGAAQLLRSGGETDGELTGLITAEVDRIAALIDRMQDFTDTRPLKLAPINVYPLLDHARRVALAGFARGMVIEERFDPSLPPVMLDPDAFQQVMMNLLKNAAEALKGLAQPRITLTTAYRHGMSVSTGPGRPRQPLPIEICVMDNGPGAPSDIAEHLFEPFVSGKPEGKGLGLPLVEKLVRGMGGIVQYARERNPEVTVFRILLPRAAA</sequence>
<dbReference type="Gene3D" id="3.30.450.20">
    <property type="entry name" value="PAS domain"/>
    <property type="match status" value="1"/>
</dbReference>